<name>A0A4Z1EDX7_9HELO</name>
<dbReference type="OrthoDB" id="2094832at2759"/>
<evidence type="ECO:0000313" key="3">
    <source>
        <dbReference type="Proteomes" id="UP000297777"/>
    </source>
</evidence>
<evidence type="ECO:0000313" key="2">
    <source>
        <dbReference type="EMBL" id="TGO10505.1"/>
    </source>
</evidence>
<evidence type="ECO:0000256" key="1">
    <source>
        <dbReference type="SAM" id="MobiDB-lite"/>
    </source>
</evidence>
<sequence>MISLALYHLSCGIQGLEWPNPLCKTHTEEVIIGERTTYDLHDELSRVDGTMKQMSQHASGDTLLGNDGLPSVDD</sequence>
<feature type="region of interest" description="Disordered" evidence="1">
    <location>
        <begin position="51"/>
        <end position="74"/>
    </location>
</feature>
<protein>
    <submittedName>
        <fullName evidence="2">Uncharacterized protein</fullName>
    </submittedName>
</protein>
<reference evidence="2 3" key="1">
    <citation type="submission" date="2017-12" db="EMBL/GenBank/DDBJ databases">
        <title>Comparative genomics of Botrytis spp.</title>
        <authorList>
            <person name="Valero-Jimenez C.A."/>
            <person name="Tapia P."/>
            <person name="Veloso J."/>
            <person name="Silva-Moreno E."/>
            <person name="Staats M."/>
            <person name="Valdes J.H."/>
            <person name="Van Kan J.A.L."/>
        </authorList>
    </citation>
    <scope>NUCLEOTIDE SEQUENCE [LARGE SCALE GENOMIC DNA]</scope>
    <source>
        <strain evidence="2 3">Bt9001</strain>
    </source>
</reference>
<proteinExistence type="predicted"/>
<gene>
    <name evidence="2" type="ORF">BTUL_0133g00120</name>
</gene>
<dbReference type="AlphaFoldDB" id="A0A4Z1EDX7"/>
<organism evidence="2 3">
    <name type="scientific">Botrytis tulipae</name>
    <dbReference type="NCBI Taxonomy" id="87230"/>
    <lineage>
        <taxon>Eukaryota</taxon>
        <taxon>Fungi</taxon>
        <taxon>Dikarya</taxon>
        <taxon>Ascomycota</taxon>
        <taxon>Pezizomycotina</taxon>
        <taxon>Leotiomycetes</taxon>
        <taxon>Helotiales</taxon>
        <taxon>Sclerotiniaceae</taxon>
        <taxon>Botrytis</taxon>
    </lineage>
</organism>
<accession>A0A4Z1EDX7</accession>
<dbReference type="Proteomes" id="UP000297777">
    <property type="component" value="Unassembled WGS sequence"/>
</dbReference>
<keyword evidence="3" id="KW-1185">Reference proteome</keyword>
<dbReference type="EMBL" id="PQXH01000133">
    <property type="protein sequence ID" value="TGO10505.1"/>
    <property type="molecule type" value="Genomic_DNA"/>
</dbReference>
<comment type="caution">
    <text evidence="2">The sequence shown here is derived from an EMBL/GenBank/DDBJ whole genome shotgun (WGS) entry which is preliminary data.</text>
</comment>